<feature type="region of interest" description="Disordered" evidence="15">
    <location>
        <begin position="2291"/>
        <end position="2312"/>
    </location>
</feature>
<feature type="domain" description="Cadherin" evidence="19">
    <location>
        <begin position="911"/>
        <end position="1027"/>
    </location>
</feature>
<keyword evidence="12" id="KW-0325">Glycoprotein</keyword>
<dbReference type="InterPro" id="IPR002126">
    <property type="entry name" value="Cadherin-like_dom"/>
</dbReference>
<evidence type="ECO:0000259" key="19">
    <source>
        <dbReference type="PROSITE" id="PS50268"/>
    </source>
</evidence>
<dbReference type="SMART" id="SM00181">
    <property type="entry name" value="EGF"/>
    <property type="match status" value="5"/>
</dbReference>
<dbReference type="PANTHER" id="PTHR24028:SF328">
    <property type="entry name" value="CADHERIN-3"/>
    <property type="match status" value="1"/>
</dbReference>
<dbReference type="FunFam" id="2.60.40.60:FF:000020">
    <property type="entry name" value="Dachsous cadherin-related 1b"/>
    <property type="match status" value="2"/>
</dbReference>
<dbReference type="FunFam" id="2.60.40.60:FF:000024">
    <property type="entry name" value="FAT atypical cadherin 3"/>
    <property type="match status" value="1"/>
</dbReference>
<feature type="compositionally biased region" description="Low complexity" evidence="15">
    <location>
        <begin position="2741"/>
        <end position="2756"/>
    </location>
</feature>
<comment type="subcellular location">
    <subcellularLocation>
        <location evidence="1">Cell membrane</location>
        <topology evidence="1">Single-pass membrane protein</topology>
    </subcellularLocation>
</comment>
<feature type="compositionally biased region" description="Polar residues" evidence="15">
    <location>
        <begin position="2758"/>
        <end position="2768"/>
    </location>
</feature>
<feature type="region of interest" description="Disordered" evidence="15">
    <location>
        <begin position="1917"/>
        <end position="1940"/>
    </location>
</feature>
<evidence type="ECO:0000256" key="6">
    <source>
        <dbReference type="ARBA" id="ARBA00022737"/>
    </source>
</evidence>
<keyword evidence="3 14" id="KW-0245">EGF-like domain</keyword>
<feature type="domain" description="EGF-like" evidence="18">
    <location>
        <begin position="1692"/>
        <end position="1728"/>
    </location>
</feature>
<feature type="domain" description="Cadherin" evidence="19">
    <location>
        <begin position="65"/>
        <end position="168"/>
    </location>
</feature>
<dbReference type="InterPro" id="IPR001881">
    <property type="entry name" value="EGF-like_Ca-bd_dom"/>
</dbReference>
<dbReference type="FunFam" id="2.60.40.60:FF:000116">
    <property type="entry name" value="Dachsous cadherin-related 2"/>
    <property type="match status" value="1"/>
</dbReference>
<evidence type="ECO:0000256" key="2">
    <source>
        <dbReference type="ARBA" id="ARBA00022475"/>
    </source>
</evidence>
<feature type="compositionally biased region" description="Basic residues" evidence="15">
    <location>
        <begin position="2447"/>
        <end position="2465"/>
    </location>
</feature>
<dbReference type="CDD" id="cd00054">
    <property type="entry name" value="EGF_CA"/>
    <property type="match status" value="3"/>
</dbReference>
<dbReference type="SUPFAM" id="SSF57196">
    <property type="entry name" value="EGF/Laminin"/>
    <property type="match status" value="1"/>
</dbReference>
<feature type="domain" description="Cadherin" evidence="19">
    <location>
        <begin position="482"/>
        <end position="588"/>
    </location>
</feature>
<evidence type="ECO:0000256" key="8">
    <source>
        <dbReference type="ARBA" id="ARBA00022889"/>
    </source>
</evidence>
<feature type="disulfide bond" evidence="14">
    <location>
        <begin position="1991"/>
        <end position="2000"/>
    </location>
</feature>
<dbReference type="PROSITE" id="PS50268">
    <property type="entry name" value="CADHERIN_2"/>
    <property type="match status" value="13"/>
</dbReference>
<feature type="compositionally biased region" description="Basic residues" evidence="15">
    <location>
        <begin position="2602"/>
        <end position="2611"/>
    </location>
</feature>
<feature type="region of interest" description="Disordered" evidence="15">
    <location>
        <begin position="2538"/>
        <end position="2666"/>
    </location>
</feature>
<dbReference type="Gene3D" id="2.60.120.200">
    <property type="match status" value="2"/>
</dbReference>
<evidence type="ECO:0000256" key="9">
    <source>
        <dbReference type="ARBA" id="ARBA00022989"/>
    </source>
</evidence>
<dbReference type="PROSITE" id="PS00232">
    <property type="entry name" value="CADHERIN_1"/>
    <property type="match status" value="5"/>
</dbReference>
<feature type="compositionally biased region" description="Polar residues" evidence="15">
    <location>
        <begin position="1917"/>
        <end position="1927"/>
    </location>
</feature>
<evidence type="ECO:0000256" key="7">
    <source>
        <dbReference type="ARBA" id="ARBA00022837"/>
    </source>
</evidence>
<dbReference type="PROSITE" id="PS50026">
    <property type="entry name" value="EGF_3"/>
    <property type="match status" value="4"/>
</dbReference>
<dbReference type="Pfam" id="PF00028">
    <property type="entry name" value="Cadherin"/>
    <property type="match status" value="11"/>
</dbReference>
<dbReference type="PROSITE" id="PS00022">
    <property type="entry name" value="EGF_1"/>
    <property type="match status" value="3"/>
</dbReference>
<feature type="domain" description="Cadherin" evidence="19">
    <location>
        <begin position="1"/>
        <end position="63"/>
    </location>
</feature>
<dbReference type="FunFam" id="2.60.40.60:FF:000039">
    <property type="entry name" value="FAT atypical cadherin 3"/>
    <property type="match status" value="1"/>
</dbReference>
<dbReference type="Gene3D" id="2.60.40.60">
    <property type="entry name" value="Cadherins"/>
    <property type="match status" value="12"/>
</dbReference>
<feature type="region of interest" description="Disordered" evidence="15">
    <location>
        <begin position="2798"/>
        <end position="2869"/>
    </location>
</feature>
<dbReference type="FunFam" id="2.60.40.60:FF:000033">
    <property type="entry name" value="FAT atypical cadherin 1"/>
    <property type="match status" value="1"/>
</dbReference>
<dbReference type="PRINTS" id="PR00205">
    <property type="entry name" value="CADHERIN"/>
</dbReference>
<keyword evidence="10 16" id="KW-0472">Membrane</keyword>
<feature type="compositionally biased region" description="Polar residues" evidence="15">
    <location>
        <begin position="2548"/>
        <end position="2572"/>
    </location>
</feature>
<dbReference type="FunFam" id="2.60.40.60:FF:000106">
    <property type="entry name" value="FAT atypical cadherin 4"/>
    <property type="match status" value="1"/>
</dbReference>
<evidence type="ECO:0000259" key="18">
    <source>
        <dbReference type="PROSITE" id="PS50026"/>
    </source>
</evidence>
<proteinExistence type="predicted"/>
<evidence type="ECO:0000256" key="14">
    <source>
        <dbReference type="PROSITE-ProRule" id="PRU00076"/>
    </source>
</evidence>
<dbReference type="GO" id="GO:0007156">
    <property type="term" value="P:homophilic cell adhesion via plasma membrane adhesion molecules"/>
    <property type="evidence" value="ECO:0007669"/>
    <property type="project" value="InterPro"/>
</dbReference>
<evidence type="ECO:0000256" key="11">
    <source>
        <dbReference type="ARBA" id="ARBA00023157"/>
    </source>
</evidence>
<keyword evidence="5" id="KW-0732">Signal</keyword>
<feature type="domain" description="EGF-like" evidence="18">
    <location>
        <begin position="1613"/>
        <end position="1646"/>
    </location>
</feature>
<evidence type="ECO:0000256" key="12">
    <source>
        <dbReference type="ARBA" id="ARBA00023180"/>
    </source>
</evidence>
<dbReference type="GO" id="GO:0007163">
    <property type="term" value="P:establishment or maintenance of cell polarity"/>
    <property type="evidence" value="ECO:0007669"/>
    <property type="project" value="UniProtKB-ARBA"/>
</dbReference>
<feature type="region of interest" description="Disordered" evidence="15">
    <location>
        <begin position="2741"/>
        <end position="2768"/>
    </location>
</feature>
<evidence type="ECO:0000256" key="3">
    <source>
        <dbReference type="ARBA" id="ARBA00022536"/>
    </source>
</evidence>
<dbReference type="Gene3D" id="2.10.25.10">
    <property type="entry name" value="Laminin"/>
    <property type="match status" value="4"/>
</dbReference>
<dbReference type="PROSITE" id="PS01186">
    <property type="entry name" value="EGF_2"/>
    <property type="match status" value="2"/>
</dbReference>
<sequence>MSEELARCKRDHSLYLHSVSTSERSWLYMTKCRQSRTQGLPQQSGTGTVTLFVKDVNDHSPVFESSGPYLARVTENQAPGTVVVTVSATDMDQGDNSQIIYSLEDSIDHRFTVHPTSGKVTTTVQLDRELEASYDLVVFATDQGIPPRSASVELRVIVEDDNDHAPEFGTSSYTATMYDSSNTADFVVGVTAVDQDSGNNGKVHYTLEGPDKTFFHINSATGVITHAGRLALMQKPRTTFTFTVRASDLGANPLNSTASVVVTLSSASTADRPSFSDFPDHRVDENAPVGTPVTTVRALSSTGSGVTYHVAGGNVNNAFSVNADTGSIIVANRIDYEVTNMFELWLEARDKGGTHLSTFQKLMIPVVDKNDNSPIFVQNIFTKELEENCPQGTPVIKVMATDQDSGSNQQLAYSIKSGNTKDTFTINRTTGLITTLSATVDRETIATYTLEVMAVDLGQPANTATATVRVTILDQNDNQPKFIGPRSVAVPEDLPLGALVMKLHTQDQDIGENARAHFSLEGSSPGAAGVSHPFVINELTGEITTRAPLDAEITERYSLLVTVEDDSFSQKTSVAIRILDVNDNAPSFQNPVLVFNFAELKPPGQVVGELLAQDLDLSSPNNRYFFSLRRPSSLFELDSESGEIVALETMRFYGGQSASGTMNDHILDVVVTDLGIPSLSSEATVIVRVTDANDHRPVFENNLYFSAVPSNLTVGEDILQVRAVDDKDYGRNAEITYRLTGGNGIVFFNINSTTGVISPKISLVSQLNKKFLLTVTGEDRGIPSQSSQCQVELEITPENLNPPRFNLNPFVKQVREDAVKGFLVDTITATDDDNGINGEIRFYITNGNTDELFSIGEDNGQLTVEGELDYEMQKSYTITITARDRGLHYKEVSKDFTINLRDVNDNKPVFGQDYYDGYIRENSPGQTSIITLTATDDDTEPQNTQVHYSIVTSGGGDPETRSKFQINERTGEIRSTSSAMFDYETRTQYTILVMAFNPSTVSPSDVLKSVTTVYIHVEGENEYQPQFARKAYSFTVSESAAAGFSIGEVKAQDSDGGVDGIVYYYLEGESNLKGFSVEPTTGVLRVASRPDYEASPTLTLTVIAKNWGSIRGNDTDSCTVTISINDANDPPEFTQQLYLASIPENSGGYTLVTFVHAEDRDTRPENREFSYEILSGNDLGKFQVSVSGGKIETTGLGVLDRETMSSYTLVVGARDKTDPSILGSATVSIQLTDMNDNGPRFSPENLEVNVPENETAGYEVIVLKDHTTDDDSPPNQGPYRYRLLDSSLSSYFQVELTTGRVTTKRVLNRETNPQFTVSLTVTDHGEPPKTSTLSFTVLVNDINNSQPKPRPLTIQLAVLQGSDASDMGVIANVQPLDSDLTGIFTCVLLSGDTSDFTIKNACDLEALGPLTRDIYNLRVSGSDEKYSPVEYDVTIHVETLTQGDLASSVAVVLRNERASTFLELKLDSFISAVEEAFGASPFTCSVYGLHQEGADLHVMLYVRDNSDRLLGTADVRRGLTEARSAIETASGVSIANVAASKCNRAGSTSSTSGATNEPPCLNTGTCSTVVVPAAAGGTQVADSASLVMTSPRTELSAACLCPAQFTGSRCEQRQDPCGQTYCDNGQVCGSGNICRCPDGWQGELCRTVDACLKGTLCENGGTCTPLYADSSSSPTGFQCQCPSGHHGRYCDLSDFCREAPCSEHSTCEELSDGFQCRCHYGYHGPYCQLLSTSFADGSYASFSPVNNYHVFNVTLYFATVADQGLLLYSPVAVASRGRGSGFVAVEVVDGRARVSFLLDAENERITLNTNAIVSNGHWRRLEFTKTLKTATLVLQKCEASVCEPCTSRDRSCYHQATFDSGSPQVSGQYINLGGVSPAQFEADLLPHHAGMVSTHDFVGCMHSVSINGQAVDATPTLTSNSAQTGSGVSRPVEARGVSEGCPRTSAADLCWAGRDSAPMIVGDGETPSSDSGVCYNGGTCVDEWTRATCMCAGEYMDDHCRVAKQPFTLGSNAVVKYTLNPNYVRDTKLAAAAATATRAGGVSGRRRRRAALDGTDSATSSVMIRFRATVDQGVLFVSRTEKATCLLWFSKQNVHFLLKTSDAVTDPLSLSAPGISDGEWHNVTVRASLTSYVLDLDGKASKRRDFGTAYDFDSLNIVEMAISGEATVPPNNERVPGLDGCLSQFLLNDSPLPLNGSGSDKYIISAQGSVGGGCGALCAGNPCGSGNTCLVEGETYSCLLVAEGDAGLETGIIVVIVFFVIILIIIVAVFVLFRTRRDLFHKCVRTKKQSRDGVGMGSLAGSSAGGSSHSSNGKVNVNIHENIVPGLNGSVNHRYPLNASEEEAIIRNHIAESLNSAAHKSNSLSDRPDLIGGSSGYSTNTPQPLHLSDGTVILEGGGDLMMGGGVGGDEDIPEHYDFENASSIAPSDIAPSDMIRHYRDFRNNGGVHHHHHHHHQKQHHHHHHQQPIPPPPLNNHLFNKYRENSPPAHLVPGYRSSPGPGIPHPVGPGHMHPHLHHTRQSPVSITGSALSVPAAVPERNHTVGGRPSSAQAAVNLSDGSRSRTSPLTQLNVVRNPRSPHNHRHHQHNYSSNSISPTNQNNNHHHHHHHHDNSRSDSTQSIGSHHSHSSSSSATGVPHHNAHPPSYPHMNPTIQSRPLPPIKAPRGVSNGILPKGLTVEDVNRLNARPDLTDPISVMDAVSSSLDNTGRPRAGAHGGPGPKHHLLASHQHHIMAAHDPVLDSSLLLDPPDSSSDDSGANDSFTCSEFEYDNTNNDLATRMIRDRDPGKLIFSKVAEEVENEVDDHQPNLHHPANNQNSELTIGPHSDGLNSNGDSFTSTNVSSSGSPASQTQEESGGRLQCSPSSAIGAGIPGSLPSPYDFDTLLNWGPNFDKLVGVFRDIAQLPDSGGEKVEGSPDHDYEEYV</sequence>
<dbReference type="GO" id="GO:0005509">
    <property type="term" value="F:calcium ion binding"/>
    <property type="evidence" value="ECO:0007669"/>
    <property type="project" value="UniProtKB-UniRule"/>
</dbReference>
<feature type="domain" description="Cadherin" evidence="19">
    <location>
        <begin position="589"/>
        <end position="699"/>
    </location>
</feature>
<organism evidence="20 21">
    <name type="scientific">Elysia marginata</name>
    <dbReference type="NCBI Taxonomy" id="1093978"/>
    <lineage>
        <taxon>Eukaryota</taxon>
        <taxon>Metazoa</taxon>
        <taxon>Spiralia</taxon>
        <taxon>Lophotrochozoa</taxon>
        <taxon>Mollusca</taxon>
        <taxon>Gastropoda</taxon>
        <taxon>Heterobranchia</taxon>
        <taxon>Euthyneura</taxon>
        <taxon>Panpulmonata</taxon>
        <taxon>Sacoglossa</taxon>
        <taxon>Placobranchoidea</taxon>
        <taxon>Plakobranchidae</taxon>
        <taxon>Elysia</taxon>
    </lineage>
</organism>
<gene>
    <name evidence="20" type="ORF">ElyMa_002747600</name>
</gene>
<feature type="domain" description="Cadherin" evidence="19">
    <location>
        <begin position="1242"/>
        <end position="1349"/>
    </location>
</feature>
<feature type="domain" description="EGF-like" evidence="18">
    <location>
        <begin position="1647"/>
        <end position="1691"/>
    </location>
</feature>
<feature type="domain" description="EGF-like" evidence="18">
    <location>
        <begin position="1965"/>
        <end position="2001"/>
    </location>
</feature>
<dbReference type="SMART" id="SM00112">
    <property type="entry name" value="CA"/>
    <property type="match status" value="12"/>
</dbReference>
<feature type="region of interest" description="Disordered" evidence="15">
    <location>
        <begin position="2442"/>
        <end position="2523"/>
    </location>
</feature>
<keyword evidence="6" id="KW-0677">Repeat</keyword>
<dbReference type="InterPro" id="IPR000742">
    <property type="entry name" value="EGF"/>
</dbReference>
<reference evidence="20 21" key="1">
    <citation type="journal article" date="2021" name="Elife">
        <title>Chloroplast acquisition without the gene transfer in kleptoplastic sea slugs, Plakobranchus ocellatus.</title>
        <authorList>
            <person name="Maeda T."/>
            <person name="Takahashi S."/>
            <person name="Yoshida T."/>
            <person name="Shimamura S."/>
            <person name="Takaki Y."/>
            <person name="Nagai Y."/>
            <person name="Toyoda A."/>
            <person name="Suzuki Y."/>
            <person name="Arimoto A."/>
            <person name="Ishii H."/>
            <person name="Satoh N."/>
            <person name="Nishiyama T."/>
            <person name="Hasebe M."/>
            <person name="Maruyama T."/>
            <person name="Minagawa J."/>
            <person name="Obokata J."/>
            <person name="Shigenobu S."/>
        </authorList>
    </citation>
    <scope>NUCLEOTIDE SEQUENCE [LARGE SCALE GENOMIC DNA]</scope>
</reference>
<feature type="domain" description="Laminin G" evidence="17">
    <location>
        <begin position="2036"/>
        <end position="2214"/>
    </location>
</feature>
<dbReference type="InterPro" id="IPR013320">
    <property type="entry name" value="ConA-like_dom_sf"/>
</dbReference>
<dbReference type="SUPFAM" id="SSF49313">
    <property type="entry name" value="Cadherin-like"/>
    <property type="match status" value="12"/>
</dbReference>
<keyword evidence="21" id="KW-1185">Reference proteome</keyword>
<feature type="domain" description="Cadherin" evidence="19">
    <location>
        <begin position="169"/>
        <end position="275"/>
    </location>
</feature>
<dbReference type="EMBL" id="BMAT01005639">
    <property type="protein sequence ID" value="GFR97539.1"/>
    <property type="molecule type" value="Genomic_DNA"/>
</dbReference>
<dbReference type="CDD" id="cd11304">
    <property type="entry name" value="Cadherin_repeat"/>
    <property type="match status" value="12"/>
</dbReference>
<evidence type="ECO:0000256" key="1">
    <source>
        <dbReference type="ARBA" id="ARBA00004162"/>
    </source>
</evidence>
<feature type="domain" description="Cadherin" evidence="19">
    <location>
        <begin position="700"/>
        <end position="805"/>
    </location>
</feature>
<dbReference type="Proteomes" id="UP000762676">
    <property type="component" value="Unassembled WGS sequence"/>
</dbReference>
<evidence type="ECO:0000256" key="16">
    <source>
        <dbReference type="SAM" id="Phobius"/>
    </source>
</evidence>
<feature type="compositionally biased region" description="Low complexity" evidence="15">
    <location>
        <begin position="2835"/>
        <end position="2849"/>
    </location>
</feature>
<feature type="domain" description="Laminin G" evidence="17">
    <location>
        <begin position="1729"/>
        <end position="1941"/>
    </location>
</feature>
<feature type="domain" description="Cadherin" evidence="19">
    <location>
        <begin position="377"/>
        <end position="482"/>
    </location>
</feature>
<dbReference type="CDD" id="cd00110">
    <property type="entry name" value="LamG"/>
    <property type="match status" value="1"/>
</dbReference>
<evidence type="ECO:0000313" key="20">
    <source>
        <dbReference type="EMBL" id="GFR97539.1"/>
    </source>
</evidence>
<keyword evidence="7 13" id="KW-0106">Calcium</keyword>
<dbReference type="SMART" id="SM00282">
    <property type="entry name" value="LamG"/>
    <property type="match status" value="2"/>
</dbReference>
<accession>A0AAV4HIS6</accession>
<dbReference type="InterPro" id="IPR020894">
    <property type="entry name" value="Cadherin_CS"/>
</dbReference>
<feature type="disulfide bond" evidence="14">
    <location>
        <begin position="1636"/>
        <end position="1645"/>
    </location>
</feature>
<feature type="region of interest" description="Disordered" evidence="15">
    <location>
        <begin position="2905"/>
        <end position="2924"/>
    </location>
</feature>
<feature type="domain" description="Cadherin" evidence="19">
    <location>
        <begin position="806"/>
        <end position="910"/>
    </location>
</feature>
<keyword evidence="4 16" id="KW-0812">Transmembrane</keyword>
<feature type="compositionally biased region" description="Basic residues" evidence="15">
    <location>
        <begin position="2577"/>
        <end position="2587"/>
    </location>
</feature>
<dbReference type="InterPro" id="IPR015919">
    <property type="entry name" value="Cadherin-like_sf"/>
</dbReference>
<name>A0AAV4HIS6_9GAST</name>
<comment type="caution">
    <text evidence="20">The sequence shown here is derived from an EMBL/GenBank/DDBJ whole genome shotgun (WGS) entry which is preliminary data.</text>
</comment>
<feature type="compositionally biased region" description="Low complexity" evidence="15">
    <location>
        <begin position="2297"/>
        <end position="2312"/>
    </location>
</feature>
<dbReference type="FunFam" id="2.60.40.60:FF:000092">
    <property type="entry name" value="Protocadherin 8"/>
    <property type="match status" value="1"/>
</dbReference>
<keyword evidence="9 16" id="KW-1133">Transmembrane helix</keyword>
<protein>
    <submittedName>
        <fullName evidence="20">Cadherin-related tumor suppressor-like</fullName>
    </submittedName>
</protein>
<dbReference type="PANTHER" id="PTHR24028">
    <property type="entry name" value="CADHERIN-87A"/>
    <property type="match status" value="1"/>
</dbReference>
<dbReference type="GO" id="GO:0005886">
    <property type="term" value="C:plasma membrane"/>
    <property type="evidence" value="ECO:0007669"/>
    <property type="project" value="UniProtKB-SubCell"/>
</dbReference>
<feature type="transmembrane region" description="Helical" evidence="16">
    <location>
        <begin position="2252"/>
        <end position="2273"/>
    </location>
</feature>
<evidence type="ECO:0000256" key="4">
    <source>
        <dbReference type="ARBA" id="ARBA00022692"/>
    </source>
</evidence>
<feature type="domain" description="Cadherin" evidence="19">
    <location>
        <begin position="1028"/>
        <end position="1133"/>
    </location>
</feature>
<comment type="caution">
    <text evidence="14">Lacks conserved residue(s) required for the propagation of feature annotation.</text>
</comment>
<feature type="disulfide bond" evidence="14">
    <location>
        <begin position="1681"/>
        <end position="1690"/>
    </location>
</feature>
<evidence type="ECO:0000256" key="13">
    <source>
        <dbReference type="PROSITE-ProRule" id="PRU00043"/>
    </source>
</evidence>
<feature type="region of interest" description="Disordered" evidence="15">
    <location>
        <begin position="2701"/>
        <end position="2724"/>
    </location>
</feature>
<dbReference type="Pfam" id="PF02210">
    <property type="entry name" value="Laminin_G_2"/>
    <property type="match status" value="2"/>
</dbReference>
<feature type="disulfide bond" evidence="14">
    <location>
        <begin position="1718"/>
        <end position="1727"/>
    </location>
</feature>
<evidence type="ECO:0000313" key="21">
    <source>
        <dbReference type="Proteomes" id="UP000762676"/>
    </source>
</evidence>
<dbReference type="SMART" id="SM00179">
    <property type="entry name" value="EGF_CA"/>
    <property type="match status" value="3"/>
</dbReference>
<evidence type="ECO:0000256" key="10">
    <source>
        <dbReference type="ARBA" id="ARBA00023136"/>
    </source>
</evidence>
<dbReference type="PROSITE" id="PS50025">
    <property type="entry name" value="LAM_G_DOMAIN"/>
    <property type="match status" value="2"/>
</dbReference>
<feature type="domain" description="Cadherin" evidence="19">
    <location>
        <begin position="1134"/>
        <end position="1241"/>
    </location>
</feature>
<keyword evidence="8" id="KW-0130">Cell adhesion</keyword>
<dbReference type="InterPro" id="IPR050174">
    <property type="entry name" value="Protocadherin/Cadherin-CA"/>
</dbReference>
<evidence type="ECO:0000259" key="17">
    <source>
        <dbReference type="PROSITE" id="PS50025"/>
    </source>
</evidence>
<dbReference type="SUPFAM" id="SSF49899">
    <property type="entry name" value="Concanavalin A-like lectins/glucanases"/>
    <property type="match status" value="2"/>
</dbReference>
<keyword evidence="2" id="KW-1003">Cell membrane</keyword>
<dbReference type="InterPro" id="IPR001791">
    <property type="entry name" value="Laminin_G"/>
</dbReference>
<keyword evidence="11 14" id="KW-1015">Disulfide bond</keyword>
<feature type="domain" description="Cadherin" evidence="19">
    <location>
        <begin position="283"/>
        <end position="376"/>
    </location>
</feature>
<evidence type="ECO:0000256" key="15">
    <source>
        <dbReference type="SAM" id="MobiDB-lite"/>
    </source>
</evidence>
<evidence type="ECO:0000256" key="5">
    <source>
        <dbReference type="ARBA" id="ARBA00022729"/>
    </source>
</evidence>
<feature type="compositionally biased region" description="Basic and acidic residues" evidence="15">
    <location>
        <begin position="2908"/>
        <end position="2918"/>
    </location>
</feature>